<evidence type="ECO:0000313" key="3">
    <source>
        <dbReference type="EMBL" id="KAF7344661.1"/>
    </source>
</evidence>
<organism evidence="3 4">
    <name type="scientific">Mycena venus</name>
    <dbReference type="NCBI Taxonomy" id="2733690"/>
    <lineage>
        <taxon>Eukaryota</taxon>
        <taxon>Fungi</taxon>
        <taxon>Dikarya</taxon>
        <taxon>Basidiomycota</taxon>
        <taxon>Agaricomycotina</taxon>
        <taxon>Agaricomycetes</taxon>
        <taxon>Agaricomycetidae</taxon>
        <taxon>Agaricales</taxon>
        <taxon>Marasmiineae</taxon>
        <taxon>Mycenaceae</taxon>
        <taxon>Mycena</taxon>
    </lineage>
</organism>
<dbReference type="Pfam" id="PF20149">
    <property type="entry name" value="DUF6532"/>
    <property type="match status" value="1"/>
</dbReference>
<dbReference type="InterPro" id="IPR045341">
    <property type="entry name" value="DUF6532"/>
</dbReference>
<dbReference type="OrthoDB" id="3257342at2759"/>
<accession>A0A8H6XQK0</accession>
<feature type="region of interest" description="Disordered" evidence="1">
    <location>
        <begin position="1"/>
        <end position="20"/>
    </location>
</feature>
<feature type="domain" description="DUF6532" evidence="2">
    <location>
        <begin position="119"/>
        <end position="299"/>
    </location>
</feature>
<gene>
    <name evidence="3" type="ORF">MVEN_01626300</name>
</gene>
<evidence type="ECO:0000313" key="4">
    <source>
        <dbReference type="Proteomes" id="UP000620124"/>
    </source>
</evidence>
<proteinExistence type="predicted"/>
<protein>
    <recommendedName>
        <fullName evidence="2">DUF6532 domain-containing protein</fullName>
    </recommendedName>
</protein>
<dbReference type="AlphaFoldDB" id="A0A8H6XQK0"/>
<reference evidence="3" key="1">
    <citation type="submission" date="2020-05" db="EMBL/GenBank/DDBJ databases">
        <title>Mycena genomes resolve the evolution of fungal bioluminescence.</title>
        <authorList>
            <person name="Tsai I.J."/>
        </authorList>
    </citation>
    <scope>NUCLEOTIDE SEQUENCE</scope>
    <source>
        <strain evidence="3">CCC161011</strain>
    </source>
</reference>
<name>A0A8H6XQK0_9AGAR</name>
<evidence type="ECO:0000256" key="1">
    <source>
        <dbReference type="SAM" id="MobiDB-lite"/>
    </source>
</evidence>
<evidence type="ECO:0000259" key="2">
    <source>
        <dbReference type="Pfam" id="PF20149"/>
    </source>
</evidence>
<dbReference type="Proteomes" id="UP000620124">
    <property type="component" value="Unassembled WGS sequence"/>
</dbReference>
<feature type="region of interest" description="Disordered" evidence="1">
    <location>
        <begin position="49"/>
        <end position="107"/>
    </location>
</feature>
<dbReference type="EMBL" id="JACAZI010000014">
    <property type="protein sequence ID" value="KAF7344661.1"/>
    <property type="molecule type" value="Genomic_DNA"/>
</dbReference>
<keyword evidence="4" id="KW-1185">Reference proteome</keyword>
<comment type="caution">
    <text evidence="3">The sequence shown here is derived from an EMBL/GenBank/DDBJ whole genome shotgun (WGS) entry which is preliminary data.</text>
</comment>
<sequence length="394" mass="44604">MEGLCQTGFPSNPVSERSHELHHLRENRAQPCNMNDGIATGRTAIQHVVEPSREPRHTSRHPRQDSPRSRLPDAGGKRRQSTSVDLEDLHLMQTAKITPSGGRPRAKDLDDLSKEHTVHAIDEFRCLVSAKNLFPNHTEEGPLVHQSWDLTSEALGEQLHHHLRGEMQTKIKPLTEVMYGFRSGHNKKTIAFNRKLAEDLKEGARFAFKDVENKKGLFKHPILQKGCNAMWFANRRDEGPSHPEYFNPLRLETLAALLTCARTENTIDEYLTGIRTDVPFTVNEYRCIYETHIKSLQEFAAHTAKYQLLDKILLRVHNVGRFHLENAPCLLIDADRHRIDTNSSEVFPDVHSGAQPISAAPMSTLSKAVLDAALKEYEEDSETETEGEDGDHSE</sequence>
<feature type="compositionally biased region" description="Basic and acidic residues" evidence="1">
    <location>
        <begin position="50"/>
        <end position="71"/>
    </location>
</feature>